<feature type="domain" description="Carrier" evidence="3">
    <location>
        <begin position="30"/>
        <end position="107"/>
    </location>
</feature>
<protein>
    <submittedName>
        <fullName evidence="4">Putative secondary metabolism biosynthetic enzyme</fullName>
    </submittedName>
</protein>
<dbReference type="KEGG" id="aluc:AKAW2_60334A"/>
<accession>A0A7R7WG58</accession>
<evidence type="ECO:0000256" key="1">
    <source>
        <dbReference type="ARBA" id="ARBA00022450"/>
    </source>
</evidence>
<dbReference type="GO" id="GO:0031177">
    <property type="term" value="F:phosphopantetheine binding"/>
    <property type="evidence" value="ECO:0007669"/>
    <property type="project" value="InterPro"/>
</dbReference>
<sequence>MDQSTTGSAPTSAQAVDYGALLGAAGNVEEAGAIVATALAQRLSQALSVPEEDVDINRPAHSFGVDSLVAVELRFWFANEMKAELSVFNILADCSIRELGQQAAGKSQYVQKGQGN</sequence>
<dbReference type="PROSITE" id="PS00012">
    <property type="entry name" value="PHOSPHOPANTETHEINE"/>
    <property type="match status" value="1"/>
</dbReference>
<dbReference type="GeneID" id="64963391"/>
<dbReference type="InterPro" id="IPR006162">
    <property type="entry name" value="Ppantetheine_attach_site"/>
</dbReference>
<dbReference type="PROSITE" id="PS50075">
    <property type="entry name" value="CARRIER"/>
    <property type="match status" value="1"/>
</dbReference>
<dbReference type="SUPFAM" id="SSF47336">
    <property type="entry name" value="ACP-like"/>
    <property type="match status" value="1"/>
</dbReference>
<dbReference type="InterPro" id="IPR009081">
    <property type="entry name" value="PP-bd_ACP"/>
</dbReference>
<dbReference type="Gene3D" id="1.10.1200.10">
    <property type="entry name" value="ACP-like"/>
    <property type="match status" value="1"/>
</dbReference>
<evidence type="ECO:0000313" key="4">
    <source>
        <dbReference type="EMBL" id="BCS02070.1"/>
    </source>
</evidence>
<organism evidence="4 5">
    <name type="scientific">Aspergillus kawachii</name>
    <name type="common">White koji mold</name>
    <name type="synonym">Aspergillus awamori var. kawachi</name>
    <dbReference type="NCBI Taxonomy" id="1069201"/>
    <lineage>
        <taxon>Eukaryota</taxon>
        <taxon>Fungi</taxon>
        <taxon>Dikarya</taxon>
        <taxon>Ascomycota</taxon>
        <taxon>Pezizomycotina</taxon>
        <taxon>Eurotiomycetes</taxon>
        <taxon>Eurotiomycetidae</taxon>
        <taxon>Eurotiales</taxon>
        <taxon>Aspergillaceae</taxon>
        <taxon>Aspergillus</taxon>
        <taxon>Aspergillus subgen. Circumdati</taxon>
    </lineage>
</organism>
<gene>
    <name evidence="4" type="ORF">AKAW2_60334A</name>
</gene>
<dbReference type="Pfam" id="PF23297">
    <property type="entry name" value="ACP_SdgA_C"/>
    <property type="match status" value="1"/>
</dbReference>
<dbReference type="SMART" id="SM00823">
    <property type="entry name" value="PKS_PP"/>
    <property type="match status" value="1"/>
</dbReference>
<dbReference type="OrthoDB" id="329835at2759"/>
<name>A0A7R7WG58_ASPKA</name>
<dbReference type="InterPro" id="IPR020806">
    <property type="entry name" value="PKS_PP-bd"/>
</dbReference>
<evidence type="ECO:0000313" key="5">
    <source>
        <dbReference type="Proteomes" id="UP000661280"/>
    </source>
</evidence>
<keyword evidence="5" id="KW-1185">Reference proteome</keyword>
<reference evidence="4" key="2">
    <citation type="submission" date="2021-02" db="EMBL/GenBank/DDBJ databases">
        <title>Aspergillus luchuensis mut. kawachii IFO 4304 genome sequence.</title>
        <authorList>
            <person name="Mori K."/>
            <person name="Kadooka C."/>
            <person name="Goto M."/>
            <person name="Futagami T."/>
        </authorList>
    </citation>
    <scope>NUCLEOTIDE SEQUENCE</scope>
    <source>
        <strain evidence="4">IFO 4308</strain>
    </source>
</reference>
<keyword evidence="2" id="KW-0597">Phosphoprotein</keyword>
<proteinExistence type="predicted"/>
<dbReference type="RefSeq" id="XP_041545832.1">
    <property type="nucleotide sequence ID" value="XM_041692449.1"/>
</dbReference>
<evidence type="ECO:0000259" key="3">
    <source>
        <dbReference type="PROSITE" id="PS50075"/>
    </source>
</evidence>
<keyword evidence="1" id="KW-0596">Phosphopantetheine</keyword>
<dbReference type="InterPro" id="IPR036736">
    <property type="entry name" value="ACP-like_sf"/>
</dbReference>
<dbReference type="EMBL" id="AP024430">
    <property type="protein sequence ID" value="BCS02070.1"/>
    <property type="molecule type" value="Genomic_DNA"/>
</dbReference>
<evidence type="ECO:0000256" key="2">
    <source>
        <dbReference type="ARBA" id="ARBA00022553"/>
    </source>
</evidence>
<dbReference type="AlphaFoldDB" id="A0A7R7WG58"/>
<dbReference type="Proteomes" id="UP000661280">
    <property type="component" value="Chromosome 6"/>
</dbReference>
<reference evidence="4" key="1">
    <citation type="submission" date="2021-01" db="EMBL/GenBank/DDBJ databases">
        <authorList>
            <consortium name="Aspergillus luchuensis mut. kawachii IFO 4304 genome sequencing consortium"/>
            <person name="Kazuki M."/>
            <person name="Futagami T."/>
        </authorList>
    </citation>
    <scope>NUCLEOTIDE SEQUENCE</scope>
    <source>
        <strain evidence="4">IFO 4308</strain>
    </source>
</reference>